<accession>A0AC34QSM4</accession>
<reference evidence="2" key="1">
    <citation type="submission" date="2022-11" db="UniProtKB">
        <authorList>
            <consortium name="WormBaseParasite"/>
        </authorList>
    </citation>
    <scope>IDENTIFICATION</scope>
</reference>
<proteinExistence type="predicted"/>
<dbReference type="Proteomes" id="UP000887576">
    <property type="component" value="Unplaced"/>
</dbReference>
<evidence type="ECO:0000313" key="2">
    <source>
        <dbReference type="WBParaSite" id="JU765_v2.g19121.t1"/>
    </source>
</evidence>
<sequence>MDLMDLNLMPTISSTVVKNNLTNYVNEARELVDRITNEIIKQQKAMNDDDSDSEDENEPSVSYNLSEPLEKLKKLTEQLEDSTFLITTCFEMSNTRITELEEALRLRDEQIQSQKQHITILSSNCQSQWTTTNPDILSLRRSHTTRLDYLCKLKRDLNIEKSKNLSLLKKEKQLKDDYSTTTLTLSIEIENLQKDYQNQKKKCELQEKEIENLKRQLTNEKKKNKFNGHQKIIQKQNLKLLQKQLRNLNLTSNTLSKLTTKSNNVLSTPTSTPTENAEFENWIKLIAASELPKNATVNDIYTSICKFAEERVNIIPPKVSDQLPTF</sequence>
<organism evidence="1 2">
    <name type="scientific">Panagrolaimus sp. JU765</name>
    <dbReference type="NCBI Taxonomy" id="591449"/>
    <lineage>
        <taxon>Eukaryota</taxon>
        <taxon>Metazoa</taxon>
        <taxon>Ecdysozoa</taxon>
        <taxon>Nematoda</taxon>
        <taxon>Chromadorea</taxon>
        <taxon>Rhabditida</taxon>
        <taxon>Tylenchina</taxon>
        <taxon>Panagrolaimomorpha</taxon>
        <taxon>Panagrolaimoidea</taxon>
        <taxon>Panagrolaimidae</taxon>
        <taxon>Panagrolaimus</taxon>
    </lineage>
</organism>
<dbReference type="WBParaSite" id="JU765_v2.g19121.t1">
    <property type="protein sequence ID" value="JU765_v2.g19121.t1"/>
    <property type="gene ID" value="JU765_v2.g19121"/>
</dbReference>
<protein>
    <submittedName>
        <fullName evidence="2">Uncharacterized protein</fullName>
    </submittedName>
</protein>
<evidence type="ECO:0000313" key="1">
    <source>
        <dbReference type="Proteomes" id="UP000887576"/>
    </source>
</evidence>
<name>A0AC34QSM4_9BILA</name>